<feature type="region of interest" description="Disordered" evidence="1">
    <location>
        <begin position="27"/>
        <end position="86"/>
    </location>
</feature>
<gene>
    <name evidence="3" type="ORF">V6X64_05225</name>
</gene>
<dbReference type="EMBL" id="JBAKFJ010000001">
    <property type="protein sequence ID" value="MEX0386398.1"/>
    <property type="molecule type" value="Genomic_DNA"/>
</dbReference>
<dbReference type="PROSITE" id="PS51318">
    <property type="entry name" value="TAT"/>
    <property type="match status" value="1"/>
</dbReference>
<organism evidence="3 4">
    <name type="scientific">Spiribacter onubensis</name>
    <dbReference type="NCBI Taxonomy" id="3122420"/>
    <lineage>
        <taxon>Bacteria</taxon>
        <taxon>Pseudomonadati</taxon>
        <taxon>Pseudomonadota</taxon>
        <taxon>Gammaproteobacteria</taxon>
        <taxon>Chromatiales</taxon>
        <taxon>Ectothiorhodospiraceae</taxon>
        <taxon>Spiribacter</taxon>
    </lineage>
</organism>
<evidence type="ECO:0000313" key="3">
    <source>
        <dbReference type="EMBL" id="MEX0386398.1"/>
    </source>
</evidence>
<accession>A0ABV3S8E9</accession>
<name>A0ABV3S8E9_9GAMM</name>
<evidence type="ECO:0000256" key="1">
    <source>
        <dbReference type="SAM" id="MobiDB-lite"/>
    </source>
</evidence>
<dbReference type="Proteomes" id="UP001556653">
    <property type="component" value="Unassembled WGS sequence"/>
</dbReference>
<dbReference type="RefSeq" id="WP_367966871.1">
    <property type="nucleotide sequence ID" value="NZ_JBAKFJ010000001.1"/>
</dbReference>
<keyword evidence="2" id="KW-0732">Signal</keyword>
<sequence>MPTRQSRRRVLAGLAMIMLGSQAGLPAMANAQGKSNSGGGEGDTDRTRARDPQTDPTGGGDQLMDRDRLRDMDQLRDRLHQTEDDAERERLLNRYRQQLDQAMSRLDNLPEPAANLSDAQRLRHLEQRDALMQRLMRHMWSYRNAVQAEIGG</sequence>
<evidence type="ECO:0000256" key="2">
    <source>
        <dbReference type="SAM" id="SignalP"/>
    </source>
</evidence>
<keyword evidence="4" id="KW-1185">Reference proteome</keyword>
<dbReference type="InterPro" id="IPR006311">
    <property type="entry name" value="TAT_signal"/>
</dbReference>
<proteinExistence type="predicted"/>
<comment type="caution">
    <text evidence="3">The sequence shown here is derived from an EMBL/GenBank/DDBJ whole genome shotgun (WGS) entry which is preliminary data.</text>
</comment>
<feature type="signal peptide" evidence="2">
    <location>
        <begin position="1"/>
        <end position="23"/>
    </location>
</feature>
<feature type="compositionally biased region" description="Basic and acidic residues" evidence="1">
    <location>
        <begin position="43"/>
        <end position="53"/>
    </location>
</feature>
<protein>
    <submittedName>
        <fullName evidence="3">Uncharacterized protein</fullName>
    </submittedName>
</protein>
<evidence type="ECO:0000313" key="4">
    <source>
        <dbReference type="Proteomes" id="UP001556653"/>
    </source>
</evidence>
<feature type="chain" id="PRO_5045414985" evidence="2">
    <location>
        <begin position="24"/>
        <end position="152"/>
    </location>
</feature>
<reference evidence="3 4" key="1">
    <citation type="submission" date="2024-02" db="EMBL/GenBank/DDBJ databases">
        <title>New especies of Spiribacter isolated from saline water.</title>
        <authorList>
            <person name="Leon M.J."/>
            <person name="De La Haba R."/>
            <person name="Sanchez-Porro C."/>
            <person name="Ventosa A."/>
        </authorList>
    </citation>
    <scope>NUCLEOTIDE SEQUENCE [LARGE SCALE GENOMIC DNA]</scope>
    <source>
        <strain evidence="4">ag22IC4-227</strain>
    </source>
</reference>
<feature type="compositionally biased region" description="Basic and acidic residues" evidence="1">
    <location>
        <begin position="63"/>
        <end position="86"/>
    </location>
</feature>